<dbReference type="Proteomes" id="UP000494363">
    <property type="component" value="Unassembled WGS sequence"/>
</dbReference>
<protein>
    <submittedName>
        <fullName evidence="1">Uncharacterized protein</fullName>
    </submittedName>
</protein>
<sequence>MTQTAIYAGYPIRGYAIPEQNRYAASGTIARGLRVVEASRVLGYFTAEQDAQVAGLEWAKEWIDARNRG</sequence>
<dbReference type="RefSeq" id="WP_175233156.1">
    <property type="nucleotide sequence ID" value="NZ_CADIKH010000141.1"/>
</dbReference>
<evidence type="ECO:0000313" key="1">
    <source>
        <dbReference type="EMBL" id="CAB3774627.1"/>
    </source>
</evidence>
<organism evidence="1 2">
    <name type="scientific">Paraburkholderia humisilvae</name>
    <dbReference type="NCBI Taxonomy" id="627669"/>
    <lineage>
        <taxon>Bacteria</taxon>
        <taxon>Pseudomonadati</taxon>
        <taxon>Pseudomonadota</taxon>
        <taxon>Betaproteobacteria</taxon>
        <taxon>Burkholderiales</taxon>
        <taxon>Burkholderiaceae</taxon>
        <taxon>Paraburkholderia</taxon>
    </lineage>
</organism>
<reference evidence="1 2" key="1">
    <citation type="submission" date="2020-04" db="EMBL/GenBank/DDBJ databases">
        <authorList>
            <person name="De Canck E."/>
        </authorList>
    </citation>
    <scope>NUCLEOTIDE SEQUENCE [LARGE SCALE GENOMIC DNA]</scope>
    <source>
        <strain evidence="1 2">LMG 29542</strain>
    </source>
</reference>
<accession>A0A6J5FAY8</accession>
<name>A0A6J5FAY8_9BURK</name>
<dbReference type="AlphaFoldDB" id="A0A6J5FAY8"/>
<proteinExistence type="predicted"/>
<keyword evidence="2" id="KW-1185">Reference proteome</keyword>
<dbReference type="EMBL" id="CADIKH010000141">
    <property type="protein sequence ID" value="CAB3774627.1"/>
    <property type="molecule type" value="Genomic_DNA"/>
</dbReference>
<gene>
    <name evidence="1" type="ORF">LMG29542_08005</name>
</gene>
<evidence type="ECO:0000313" key="2">
    <source>
        <dbReference type="Proteomes" id="UP000494363"/>
    </source>
</evidence>